<keyword evidence="3" id="KW-1185">Reference proteome</keyword>
<feature type="domain" description="HTH merR-type" evidence="1">
    <location>
        <begin position="17"/>
        <end position="87"/>
    </location>
</feature>
<evidence type="ECO:0000313" key="3">
    <source>
        <dbReference type="Proteomes" id="UP000475928"/>
    </source>
</evidence>
<dbReference type="SMART" id="SM00422">
    <property type="entry name" value="HTH_MERR"/>
    <property type="match status" value="1"/>
</dbReference>
<dbReference type="AlphaFoldDB" id="A0A6A0B7X6"/>
<organism evidence="2 3">
    <name type="scientific">Pseudolactococcus insecticola</name>
    <dbReference type="NCBI Taxonomy" id="2709158"/>
    <lineage>
        <taxon>Bacteria</taxon>
        <taxon>Bacillati</taxon>
        <taxon>Bacillota</taxon>
        <taxon>Bacilli</taxon>
        <taxon>Lactobacillales</taxon>
        <taxon>Streptococcaceae</taxon>
        <taxon>Pseudolactococcus</taxon>
    </lineage>
</organism>
<reference evidence="2 3" key="1">
    <citation type="submission" date="2020-02" db="EMBL/GenBank/DDBJ databases">
        <title>Draft genome sequence of Lactococcus sp. Hs20B0-1.</title>
        <authorList>
            <person name="Noda S."/>
            <person name="Yuki M."/>
            <person name="Ohkuma M."/>
        </authorList>
    </citation>
    <scope>NUCLEOTIDE SEQUENCE [LARGE SCALE GENOMIC DNA]</scope>
    <source>
        <strain evidence="2 3">Hs20B0-1</strain>
    </source>
</reference>
<evidence type="ECO:0000259" key="1">
    <source>
        <dbReference type="PROSITE" id="PS50937"/>
    </source>
</evidence>
<dbReference type="EMBL" id="BLLH01000004">
    <property type="protein sequence ID" value="GFH40568.1"/>
    <property type="molecule type" value="Genomic_DNA"/>
</dbReference>
<proteinExistence type="predicted"/>
<dbReference type="GO" id="GO:0006355">
    <property type="term" value="P:regulation of DNA-templated transcription"/>
    <property type="evidence" value="ECO:0007669"/>
    <property type="project" value="InterPro"/>
</dbReference>
<gene>
    <name evidence="2" type="ORF">Hs20B_09660</name>
</gene>
<accession>A0A6A0B7X6</accession>
<dbReference type="InterPro" id="IPR000551">
    <property type="entry name" value="MerR-type_HTH_dom"/>
</dbReference>
<comment type="caution">
    <text evidence="2">The sequence shown here is derived from an EMBL/GenBank/DDBJ whole genome shotgun (WGS) entry which is preliminary data.</text>
</comment>
<dbReference type="Gene3D" id="1.10.1660.10">
    <property type="match status" value="1"/>
</dbReference>
<dbReference type="SUPFAM" id="SSF46955">
    <property type="entry name" value="Putative DNA-binding domain"/>
    <property type="match status" value="1"/>
</dbReference>
<protein>
    <submittedName>
        <fullName evidence="2">Transcriptional regulator</fullName>
    </submittedName>
</protein>
<dbReference type="Pfam" id="PF13411">
    <property type="entry name" value="MerR_1"/>
    <property type="match status" value="1"/>
</dbReference>
<dbReference type="GO" id="GO:0003677">
    <property type="term" value="F:DNA binding"/>
    <property type="evidence" value="ECO:0007669"/>
    <property type="project" value="InterPro"/>
</dbReference>
<dbReference type="InterPro" id="IPR009061">
    <property type="entry name" value="DNA-bd_dom_put_sf"/>
</dbReference>
<evidence type="ECO:0000313" key="2">
    <source>
        <dbReference type="EMBL" id="GFH40568.1"/>
    </source>
</evidence>
<dbReference type="RefSeq" id="WP_172356216.1">
    <property type="nucleotide sequence ID" value="NZ_BLLH01000004.1"/>
</dbReference>
<dbReference type="PROSITE" id="PS50937">
    <property type="entry name" value="HTH_MERR_2"/>
    <property type="match status" value="1"/>
</dbReference>
<dbReference type="Proteomes" id="UP000475928">
    <property type="component" value="Unassembled WGS sequence"/>
</dbReference>
<sequence length="145" mass="16904">MLKNNDSKYLIDFENLIFSIREISKISGATTRQIRYWDDQGYIPRATRTSNEATREYGYETLLLVIFVQNFLTNGLTLQKAFEAAKCKIEKSKRFHSFISAAFKKIEISDDLLTIHMGQFDDDHLLIAELHEENVKYHLEPVTKP</sequence>
<name>A0A6A0B7X6_9LACT</name>